<protein>
    <submittedName>
        <fullName evidence="2">Uncharacterized protein</fullName>
    </submittedName>
</protein>
<dbReference type="EMBL" id="LAZR01034808">
    <property type="protein sequence ID" value="KKL43019.1"/>
    <property type="molecule type" value="Genomic_DNA"/>
</dbReference>
<dbReference type="AlphaFoldDB" id="A0A0F9C565"/>
<name>A0A0F9C565_9ZZZZ</name>
<organism evidence="2">
    <name type="scientific">marine sediment metagenome</name>
    <dbReference type="NCBI Taxonomy" id="412755"/>
    <lineage>
        <taxon>unclassified sequences</taxon>
        <taxon>metagenomes</taxon>
        <taxon>ecological metagenomes</taxon>
    </lineage>
</organism>
<evidence type="ECO:0000313" key="1">
    <source>
        <dbReference type="EMBL" id="KKK91808.1"/>
    </source>
</evidence>
<dbReference type="EMBL" id="LAZR01048490">
    <property type="protein sequence ID" value="KKK91808.1"/>
    <property type="molecule type" value="Genomic_DNA"/>
</dbReference>
<comment type="caution">
    <text evidence="2">The sequence shown here is derived from an EMBL/GenBank/DDBJ whole genome shotgun (WGS) entry which is preliminary data.</text>
</comment>
<reference evidence="2" key="1">
    <citation type="journal article" date="2015" name="Nature">
        <title>Complex archaea that bridge the gap between prokaryotes and eukaryotes.</title>
        <authorList>
            <person name="Spang A."/>
            <person name="Saw J.H."/>
            <person name="Jorgensen S.L."/>
            <person name="Zaremba-Niedzwiedzka K."/>
            <person name="Martijn J."/>
            <person name="Lind A.E."/>
            <person name="van Eijk R."/>
            <person name="Schleper C."/>
            <person name="Guy L."/>
            <person name="Ettema T.J."/>
        </authorList>
    </citation>
    <scope>NUCLEOTIDE SEQUENCE</scope>
</reference>
<evidence type="ECO:0000313" key="2">
    <source>
        <dbReference type="EMBL" id="KKL43019.1"/>
    </source>
</evidence>
<gene>
    <name evidence="2" type="ORF">LCGC14_2367040</name>
    <name evidence="1" type="ORF">LCGC14_2709240</name>
</gene>
<proteinExistence type="predicted"/>
<accession>A0A0F9C565</accession>
<sequence length="114" mass="13426">MTWLPKMLWKISCWILKGVTFFLPPLKRNRPRTTAPSSREEKYMTREEHLDWCKKRAMEYVETNDLSRAVTSMLSDLGKHPDTKKSLEWAGPLGVGILLMRDKRRVVEFIQGFN</sequence>